<gene>
    <name evidence="1" type="ORF">GCM10010196_13240</name>
</gene>
<evidence type="ECO:0000313" key="1">
    <source>
        <dbReference type="EMBL" id="GGR21191.1"/>
    </source>
</evidence>
<name>A0A918CF36_AGRME</name>
<dbReference type="Proteomes" id="UP000610303">
    <property type="component" value="Unassembled WGS sequence"/>
</dbReference>
<evidence type="ECO:0000313" key="2">
    <source>
        <dbReference type="Proteomes" id="UP000610303"/>
    </source>
</evidence>
<sequence length="103" mass="10639">MFALASMMRLPTGVEPVNMILPTFGLFVSASPTVRPGPATMFSTPAGSTSFMTATRASPESVVVSAGFATTVLPIRSEGAICQIAIIIGQFHGEIAPTTPIGR</sequence>
<comment type="caution">
    <text evidence="1">The sequence shown here is derived from an EMBL/GenBank/DDBJ whole genome shotgun (WGS) entry which is preliminary data.</text>
</comment>
<proteinExistence type="predicted"/>
<accession>A0A918CF36</accession>
<reference evidence="1" key="2">
    <citation type="submission" date="2020-09" db="EMBL/GenBank/DDBJ databases">
        <authorList>
            <person name="Sun Q."/>
            <person name="Ohkuma M."/>
        </authorList>
    </citation>
    <scope>NUCLEOTIDE SEQUENCE</scope>
    <source>
        <strain evidence="1">JCM 3346</strain>
    </source>
</reference>
<dbReference type="EMBL" id="BMRJ01000001">
    <property type="protein sequence ID" value="GGR21191.1"/>
    <property type="molecule type" value="Genomic_DNA"/>
</dbReference>
<reference evidence="1" key="1">
    <citation type="journal article" date="2014" name="Int. J. Syst. Evol. Microbiol.">
        <title>Complete genome sequence of Corynebacterium casei LMG S-19264T (=DSM 44701T), isolated from a smear-ripened cheese.</title>
        <authorList>
            <consortium name="US DOE Joint Genome Institute (JGI-PGF)"/>
            <person name="Walter F."/>
            <person name="Albersmeier A."/>
            <person name="Kalinowski J."/>
            <person name="Ruckert C."/>
        </authorList>
    </citation>
    <scope>NUCLEOTIDE SEQUENCE</scope>
    <source>
        <strain evidence="1">JCM 3346</strain>
    </source>
</reference>
<dbReference type="AlphaFoldDB" id="A0A918CF36"/>
<keyword evidence="2" id="KW-1185">Reference proteome</keyword>
<organism evidence="1 2">
    <name type="scientific">Agromyces mediolanus</name>
    <name type="common">Corynebacterium mediolanum</name>
    <dbReference type="NCBI Taxonomy" id="41986"/>
    <lineage>
        <taxon>Bacteria</taxon>
        <taxon>Bacillati</taxon>
        <taxon>Actinomycetota</taxon>
        <taxon>Actinomycetes</taxon>
        <taxon>Micrococcales</taxon>
        <taxon>Microbacteriaceae</taxon>
        <taxon>Agromyces</taxon>
    </lineage>
</organism>
<protein>
    <submittedName>
        <fullName evidence="1">Uncharacterized protein</fullName>
    </submittedName>
</protein>